<keyword evidence="3" id="KW-1185">Reference proteome</keyword>
<proteinExistence type="predicted"/>
<feature type="region of interest" description="Disordered" evidence="1">
    <location>
        <begin position="1"/>
        <end position="20"/>
    </location>
</feature>
<name>A0ABV9GZC9_9BURK</name>
<accession>A0ABV9GZC9</accession>
<dbReference type="RefSeq" id="WP_377725378.1">
    <property type="nucleotide sequence ID" value="NZ_JBHSEW010000005.1"/>
</dbReference>
<organism evidence="2 3">
    <name type="scientific">Comamonas nitrativorans</name>
    <dbReference type="NCBI Taxonomy" id="108437"/>
    <lineage>
        <taxon>Bacteria</taxon>
        <taxon>Pseudomonadati</taxon>
        <taxon>Pseudomonadota</taxon>
        <taxon>Betaproteobacteria</taxon>
        <taxon>Burkholderiales</taxon>
        <taxon>Comamonadaceae</taxon>
        <taxon>Comamonas</taxon>
    </lineage>
</organism>
<comment type="caution">
    <text evidence="2">The sequence shown here is derived from an EMBL/GenBank/DDBJ whole genome shotgun (WGS) entry which is preliminary data.</text>
</comment>
<dbReference type="EMBL" id="JBHSEW010000005">
    <property type="protein sequence ID" value="MFC4622090.1"/>
    <property type="molecule type" value="Genomic_DNA"/>
</dbReference>
<evidence type="ECO:0000313" key="2">
    <source>
        <dbReference type="EMBL" id="MFC4622090.1"/>
    </source>
</evidence>
<dbReference type="InterPro" id="IPR007460">
    <property type="entry name" value="BrnT_toxin"/>
</dbReference>
<reference evidence="3" key="1">
    <citation type="journal article" date="2019" name="Int. J. Syst. Evol. Microbiol.">
        <title>The Global Catalogue of Microorganisms (GCM) 10K type strain sequencing project: providing services to taxonomists for standard genome sequencing and annotation.</title>
        <authorList>
            <consortium name="The Broad Institute Genomics Platform"/>
            <consortium name="The Broad Institute Genome Sequencing Center for Infectious Disease"/>
            <person name="Wu L."/>
            <person name="Ma J."/>
        </authorList>
    </citation>
    <scope>NUCLEOTIDE SEQUENCE [LARGE SCALE GENOMIC DNA]</scope>
    <source>
        <strain evidence="3">JCM 11650</strain>
    </source>
</reference>
<dbReference type="Pfam" id="PF04365">
    <property type="entry name" value="BrnT_toxin"/>
    <property type="match status" value="1"/>
</dbReference>
<evidence type="ECO:0000256" key="1">
    <source>
        <dbReference type="SAM" id="MobiDB-lite"/>
    </source>
</evidence>
<gene>
    <name evidence="2" type="ORF">ACFO3A_07645</name>
</gene>
<dbReference type="InterPro" id="IPR038573">
    <property type="entry name" value="BrnT_sf"/>
</dbReference>
<evidence type="ECO:0000313" key="3">
    <source>
        <dbReference type="Proteomes" id="UP001595967"/>
    </source>
</evidence>
<dbReference type="Proteomes" id="UP001595967">
    <property type="component" value="Unassembled WGS sequence"/>
</dbReference>
<protein>
    <submittedName>
        <fullName evidence="2">BrnT family toxin</fullName>
    </submittedName>
</protein>
<dbReference type="Gene3D" id="3.10.450.530">
    <property type="entry name" value="Ribonuclease toxin, BrnT, of type II toxin-antitoxin system"/>
    <property type="match status" value="1"/>
</dbReference>
<sequence>MLKELEELPLGAHKQQDTRKPYPEPRLVAIGFLDARLHVLCFTPVAGGIRVISFRKANVREVKNYEQTRTTD</sequence>